<gene>
    <name evidence="1" type="ORF">GCM10009126_24870</name>
</gene>
<proteinExistence type="predicted"/>
<comment type="caution">
    <text evidence="1">The sequence shown here is derived from an EMBL/GenBank/DDBJ whole genome shotgun (WGS) entry which is preliminary data.</text>
</comment>
<sequence length="93" mass="9685">MLADGQLLEPAQVVGEMPGQLPVAANGKILVECRNQRYGHEETPEGKSLMIGQEPAADTVRCVPILAMNTAAVTRTASNGYTATGALIAGCDM</sequence>
<name>A0ABN0UQV6_9GAMM</name>
<dbReference type="EMBL" id="BAAAFO010000004">
    <property type="protein sequence ID" value="GAA0258688.1"/>
    <property type="molecule type" value="Genomic_DNA"/>
</dbReference>
<evidence type="ECO:0000313" key="1">
    <source>
        <dbReference type="EMBL" id="GAA0258688.1"/>
    </source>
</evidence>
<organism evidence="1 2">
    <name type="scientific">Rhodanobacter caeni</name>
    <dbReference type="NCBI Taxonomy" id="657654"/>
    <lineage>
        <taxon>Bacteria</taxon>
        <taxon>Pseudomonadati</taxon>
        <taxon>Pseudomonadota</taxon>
        <taxon>Gammaproteobacteria</taxon>
        <taxon>Lysobacterales</taxon>
        <taxon>Rhodanobacteraceae</taxon>
        <taxon>Rhodanobacter</taxon>
    </lineage>
</organism>
<evidence type="ECO:0000313" key="2">
    <source>
        <dbReference type="Proteomes" id="UP001500657"/>
    </source>
</evidence>
<accession>A0ABN0UQV6</accession>
<protein>
    <submittedName>
        <fullName evidence="1">Uncharacterized protein</fullName>
    </submittedName>
</protein>
<dbReference type="Proteomes" id="UP001500657">
    <property type="component" value="Unassembled WGS sequence"/>
</dbReference>
<keyword evidence="2" id="KW-1185">Reference proteome</keyword>
<reference evidence="1 2" key="1">
    <citation type="journal article" date="2019" name="Int. J. Syst. Evol. Microbiol.">
        <title>The Global Catalogue of Microorganisms (GCM) 10K type strain sequencing project: providing services to taxonomists for standard genome sequencing and annotation.</title>
        <authorList>
            <consortium name="The Broad Institute Genomics Platform"/>
            <consortium name="The Broad Institute Genome Sequencing Center for Infectious Disease"/>
            <person name="Wu L."/>
            <person name="Ma J."/>
        </authorList>
    </citation>
    <scope>NUCLEOTIDE SEQUENCE [LARGE SCALE GENOMIC DNA]</scope>
    <source>
        <strain evidence="1 2">JCM 16242</strain>
    </source>
</reference>